<dbReference type="PROSITE" id="PS51340">
    <property type="entry name" value="MOSC"/>
    <property type="match status" value="1"/>
</dbReference>
<dbReference type="PROSITE" id="PS51257">
    <property type="entry name" value="PROKAR_LIPOPROTEIN"/>
    <property type="match status" value="1"/>
</dbReference>
<dbReference type="SUPFAM" id="SSF141673">
    <property type="entry name" value="MOSC N-terminal domain-like"/>
    <property type="match status" value="1"/>
</dbReference>
<accession>R0IHV3</accession>
<dbReference type="InterPro" id="IPR005303">
    <property type="entry name" value="MOCOS_middle"/>
</dbReference>
<evidence type="ECO:0000256" key="1">
    <source>
        <dbReference type="SAM" id="Phobius"/>
    </source>
</evidence>
<name>R0IHV3_EXST2</name>
<keyword evidence="1" id="KW-0812">Transmembrane</keyword>
<reference evidence="3 4" key="2">
    <citation type="journal article" date="2013" name="PLoS Genet.">
        <title>Comparative genome structure, secondary metabolite, and effector coding capacity across Cochliobolus pathogens.</title>
        <authorList>
            <person name="Condon B.J."/>
            <person name="Leng Y."/>
            <person name="Wu D."/>
            <person name="Bushley K.E."/>
            <person name="Ohm R.A."/>
            <person name="Otillar R."/>
            <person name="Martin J."/>
            <person name="Schackwitz W."/>
            <person name="Grimwood J."/>
            <person name="MohdZainudin N."/>
            <person name="Xue C."/>
            <person name="Wang R."/>
            <person name="Manning V.A."/>
            <person name="Dhillon B."/>
            <person name="Tu Z.J."/>
            <person name="Steffenson B.J."/>
            <person name="Salamov A."/>
            <person name="Sun H."/>
            <person name="Lowry S."/>
            <person name="LaButti K."/>
            <person name="Han J."/>
            <person name="Copeland A."/>
            <person name="Lindquist E."/>
            <person name="Barry K."/>
            <person name="Schmutz J."/>
            <person name="Baker S.E."/>
            <person name="Ciuffetti L.M."/>
            <person name="Grigoriev I.V."/>
            <person name="Zhong S."/>
            <person name="Turgeon B.G."/>
        </authorList>
    </citation>
    <scope>NUCLEOTIDE SEQUENCE [LARGE SCALE GENOMIC DNA]</scope>
    <source>
        <strain evidence="4">28A</strain>
    </source>
</reference>
<proteinExistence type="predicted"/>
<dbReference type="GO" id="GO:0003824">
    <property type="term" value="F:catalytic activity"/>
    <property type="evidence" value="ECO:0007669"/>
    <property type="project" value="InterPro"/>
</dbReference>
<protein>
    <recommendedName>
        <fullName evidence="2">MOSC domain-containing protein</fullName>
    </recommendedName>
</protein>
<dbReference type="GO" id="GO:0030170">
    <property type="term" value="F:pyridoxal phosphate binding"/>
    <property type="evidence" value="ECO:0007669"/>
    <property type="project" value="InterPro"/>
</dbReference>
<sequence>MQGEYKASIANVPPIWLLATAACIVPVALVCYSQGLLSSKPGNAAVVKEKDVPELEIAEIYVYPIKSVRSIKSMSAIATSHGFAHDRSFMLLIKTPSGYKNMAVAECPQMTQFVQEISSAEKSSDSAQSSGNKNKDNAVITVHYLACGDTSRQSSIAIPLEPDTADLKTVSVNMHGSATPAFLMPQRYSDWFTFCLGFDVDLVYLGPNRRSPLFSEMSNSSSSSKLLPKLWNRTSTTTSTSLGQNKLTFADCAPYLFCTAASLADVSRRLRDPNTPEKPMDITKFRPNVVLKSSSHSHAQDEDHQDQPWQEDYWGTIQVNGKTNVVFVHNCVRCKSINIDFETGKPGQGPHGEVLKRMQRDRRIDTGARWSPVFGRYAFWDAAHGDEEEVLWSVGDKVRVTRVNGERSVWSWPGLG</sequence>
<feature type="transmembrane region" description="Helical" evidence="1">
    <location>
        <begin position="15"/>
        <end position="32"/>
    </location>
</feature>
<dbReference type="GO" id="GO:0030151">
    <property type="term" value="F:molybdenum ion binding"/>
    <property type="evidence" value="ECO:0007669"/>
    <property type="project" value="InterPro"/>
</dbReference>
<dbReference type="Pfam" id="PF03473">
    <property type="entry name" value="MOSC"/>
    <property type="match status" value="1"/>
</dbReference>
<keyword evidence="4" id="KW-1185">Reference proteome</keyword>
<evidence type="ECO:0000313" key="4">
    <source>
        <dbReference type="Proteomes" id="UP000016935"/>
    </source>
</evidence>
<dbReference type="Pfam" id="PF03476">
    <property type="entry name" value="MOSC_N"/>
    <property type="match status" value="1"/>
</dbReference>
<dbReference type="AlphaFoldDB" id="R0IHV3"/>
<dbReference type="InterPro" id="IPR005302">
    <property type="entry name" value="MoCF_Sase_C"/>
</dbReference>
<gene>
    <name evidence="3" type="ORF">SETTUDRAFT_117011</name>
</gene>
<feature type="domain" description="MOSC" evidence="2">
    <location>
        <begin position="227"/>
        <end position="401"/>
    </location>
</feature>
<dbReference type="GeneID" id="19395705"/>
<keyword evidence="1" id="KW-0472">Membrane</keyword>
<dbReference type="OrthoDB" id="17255at2759"/>
<dbReference type="eggNOG" id="KOG2362">
    <property type="taxonomic scope" value="Eukaryota"/>
</dbReference>
<evidence type="ECO:0000313" key="3">
    <source>
        <dbReference type="EMBL" id="EOA84765.1"/>
    </source>
</evidence>
<dbReference type="STRING" id="671987.R0IHV3"/>
<dbReference type="Proteomes" id="UP000016935">
    <property type="component" value="Unassembled WGS sequence"/>
</dbReference>
<reference evidence="3 4" key="1">
    <citation type="journal article" date="2012" name="PLoS Pathog.">
        <title>Diverse lifestyles and strategies of plant pathogenesis encoded in the genomes of eighteen Dothideomycetes fungi.</title>
        <authorList>
            <person name="Ohm R.A."/>
            <person name="Feau N."/>
            <person name="Henrissat B."/>
            <person name="Schoch C.L."/>
            <person name="Horwitz B.A."/>
            <person name="Barry K.W."/>
            <person name="Condon B.J."/>
            <person name="Copeland A.C."/>
            <person name="Dhillon B."/>
            <person name="Glaser F."/>
            <person name="Hesse C.N."/>
            <person name="Kosti I."/>
            <person name="LaButti K."/>
            <person name="Lindquist E.A."/>
            <person name="Lucas S."/>
            <person name="Salamov A.A."/>
            <person name="Bradshaw R.E."/>
            <person name="Ciuffetti L."/>
            <person name="Hamelin R.C."/>
            <person name="Kema G.H.J."/>
            <person name="Lawrence C."/>
            <person name="Scott J.A."/>
            <person name="Spatafora J.W."/>
            <person name="Turgeon B.G."/>
            <person name="de Wit P.J.G.M."/>
            <person name="Zhong S."/>
            <person name="Goodwin S.B."/>
            <person name="Grigoriev I.V."/>
        </authorList>
    </citation>
    <scope>NUCLEOTIDE SEQUENCE [LARGE SCALE GENOMIC DNA]</scope>
    <source>
        <strain evidence="4">28A</strain>
    </source>
</reference>
<organism evidence="3 4">
    <name type="scientific">Exserohilum turcicum (strain 28A)</name>
    <name type="common">Northern leaf blight fungus</name>
    <name type="synonym">Setosphaeria turcica</name>
    <dbReference type="NCBI Taxonomy" id="671987"/>
    <lineage>
        <taxon>Eukaryota</taxon>
        <taxon>Fungi</taxon>
        <taxon>Dikarya</taxon>
        <taxon>Ascomycota</taxon>
        <taxon>Pezizomycotina</taxon>
        <taxon>Dothideomycetes</taxon>
        <taxon>Pleosporomycetidae</taxon>
        <taxon>Pleosporales</taxon>
        <taxon>Pleosporineae</taxon>
        <taxon>Pleosporaceae</taxon>
        <taxon>Exserohilum</taxon>
    </lineage>
</organism>
<dbReference type="RefSeq" id="XP_008027317.1">
    <property type="nucleotide sequence ID" value="XM_008029126.1"/>
</dbReference>
<keyword evidence="1" id="KW-1133">Transmembrane helix</keyword>
<dbReference type="HOGENOM" id="CLU_028286_3_0_1"/>
<dbReference type="EMBL" id="KB908703">
    <property type="protein sequence ID" value="EOA84765.1"/>
    <property type="molecule type" value="Genomic_DNA"/>
</dbReference>
<evidence type="ECO:0000259" key="2">
    <source>
        <dbReference type="PROSITE" id="PS51340"/>
    </source>
</evidence>